<name>A0A699KJE5_TANCI</name>
<feature type="region of interest" description="Disordered" evidence="1">
    <location>
        <begin position="104"/>
        <end position="253"/>
    </location>
</feature>
<comment type="caution">
    <text evidence="2">The sequence shown here is derived from an EMBL/GenBank/DDBJ whole genome shotgun (WGS) entry which is preliminary data.</text>
</comment>
<dbReference type="AlphaFoldDB" id="A0A699KJE5"/>
<dbReference type="EMBL" id="BKCJ010516488">
    <property type="protein sequence ID" value="GFA93090.1"/>
    <property type="molecule type" value="Genomic_DNA"/>
</dbReference>
<feature type="compositionally biased region" description="Basic and acidic residues" evidence="1">
    <location>
        <begin position="185"/>
        <end position="195"/>
    </location>
</feature>
<organism evidence="2">
    <name type="scientific">Tanacetum cinerariifolium</name>
    <name type="common">Dalmatian daisy</name>
    <name type="synonym">Chrysanthemum cinerariifolium</name>
    <dbReference type="NCBI Taxonomy" id="118510"/>
    <lineage>
        <taxon>Eukaryota</taxon>
        <taxon>Viridiplantae</taxon>
        <taxon>Streptophyta</taxon>
        <taxon>Embryophyta</taxon>
        <taxon>Tracheophyta</taxon>
        <taxon>Spermatophyta</taxon>
        <taxon>Magnoliopsida</taxon>
        <taxon>eudicotyledons</taxon>
        <taxon>Gunneridae</taxon>
        <taxon>Pentapetalae</taxon>
        <taxon>asterids</taxon>
        <taxon>campanulids</taxon>
        <taxon>Asterales</taxon>
        <taxon>Asteraceae</taxon>
        <taxon>Asteroideae</taxon>
        <taxon>Anthemideae</taxon>
        <taxon>Anthemidinae</taxon>
        <taxon>Tanacetum</taxon>
    </lineage>
</organism>
<evidence type="ECO:0000256" key="1">
    <source>
        <dbReference type="SAM" id="MobiDB-lite"/>
    </source>
</evidence>
<feature type="compositionally biased region" description="Acidic residues" evidence="1">
    <location>
        <begin position="200"/>
        <end position="210"/>
    </location>
</feature>
<protein>
    <submittedName>
        <fullName evidence="2">Uncharacterized protein</fullName>
    </submittedName>
</protein>
<evidence type="ECO:0000313" key="2">
    <source>
        <dbReference type="EMBL" id="GFA93090.1"/>
    </source>
</evidence>
<accession>A0A699KJE5</accession>
<feature type="compositionally biased region" description="Acidic residues" evidence="1">
    <location>
        <begin position="157"/>
        <end position="169"/>
    </location>
</feature>
<reference evidence="2" key="1">
    <citation type="journal article" date="2019" name="Sci. Rep.">
        <title>Draft genome of Tanacetum cinerariifolium, the natural source of mosquito coil.</title>
        <authorList>
            <person name="Yamashiro T."/>
            <person name="Shiraishi A."/>
            <person name="Satake H."/>
            <person name="Nakayama K."/>
        </authorList>
    </citation>
    <scope>NUCLEOTIDE SEQUENCE</scope>
</reference>
<feature type="region of interest" description="Disordered" evidence="1">
    <location>
        <begin position="61"/>
        <end position="83"/>
    </location>
</feature>
<gene>
    <name evidence="2" type="ORF">Tci_665062</name>
</gene>
<feature type="compositionally biased region" description="Basic residues" evidence="1">
    <location>
        <begin position="65"/>
        <end position="76"/>
    </location>
</feature>
<sequence>MYYPRFTKAIIHHFITKDKSISMRNIMFMHTTQFDSILGPMRFVSKSEDFQRTFVTIEEEEPKPSKKVVPSKKPATRKQSIGVQIRDTPAALLEEAQLKKALKRRKQETSIHQADGSSEGVDFESEVPDEPKGKSIDTSEGTGLKPGVPDLSKGDSSESEYESWGDNGDEANIKDNEEVQDSDDEPQHADDERTGFENQETNDDDEETEDEFVHTPPNYAPTDDESNDVTGEEYERINEELYGDVDISLTDAV</sequence>
<proteinExistence type="predicted"/>
<feature type="compositionally biased region" description="Acidic residues" evidence="1">
    <location>
        <begin position="222"/>
        <end position="232"/>
    </location>
</feature>